<dbReference type="GO" id="GO:0003910">
    <property type="term" value="F:DNA ligase (ATP) activity"/>
    <property type="evidence" value="ECO:0007669"/>
    <property type="project" value="InterPro"/>
</dbReference>
<comment type="caution">
    <text evidence="2">The sequence shown here is derived from an EMBL/GenBank/DDBJ whole genome shotgun (WGS) entry which is preliminary data.</text>
</comment>
<proteinExistence type="predicted"/>
<sequence>MLPANEHWLKIRSEQRGFFMIVTTPTRRLRTGVGALHIAGLLGGSLSYAGRVGTGFHQSTLKELRELLDAESADRACVRCAGRPCIRVGYSDASVKHQVQEVTESGSLRQPVFEDFRGSRPVDTVRPRWGSHRSPDQRSSMPAALIRRMSTRCSGQRMGTRG</sequence>
<evidence type="ECO:0000313" key="2">
    <source>
        <dbReference type="EMBL" id="KAJ8355325.1"/>
    </source>
</evidence>
<feature type="domain" description="DNA ligase ATP-dependent C-terminal" evidence="1">
    <location>
        <begin position="30"/>
        <end position="117"/>
    </location>
</feature>
<protein>
    <recommendedName>
        <fullName evidence="1">DNA ligase ATP-dependent C-terminal domain-containing protein</fullName>
    </recommendedName>
</protein>
<dbReference type="InterPro" id="IPR012340">
    <property type="entry name" value="NA-bd_OB-fold"/>
</dbReference>
<dbReference type="GO" id="GO:0006310">
    <property type="term" value="P:DNA recombination"/>
    <property type="evidence" value="ECO:0007669"/>
    <property type="project" value="InterPro"/>
</dbReference>
<reference evidence="2" key="1">
    <citation type="journal article" date="2023" name="Science">
        <title>Genome structures resolve the early diversification of teleost fishes.</title>
        <authorList>
            <person name="Parey E."/>
            <person name="Louis A."/>
            <person name="Montfort J."/>
            <person name="Bouchez O."/>
            <person name="Roques C."/>
            <person name="Iampietro C."/>
            <person name="Lluch J."/>
            <person name="Castinel A."/>
            <person name="Donnadieu C."/>
            <person name="Desvignes T."/>
            <person name="Floi Bucao C."/>
            <person name="Jouanno E."/>
            <person name="Wen M."/>
            <person name="Mejri S."/>
            <person name="Dirks R."/>
            <person name="Jansen H."/>
            <person name="Henkel C."/>
            <person name="Chen W.J."/>
            <person name="Zahm M."/>
            <person name="Cabau C."/>
            <person name="Klopp C."/>
            <person name="Thompson A.W."/>
            <person name="Robinson-Rechavi M."/>
            <person name="Braasch I."/>
            <person name="Lecointre G."/>
            <person name="Bobe J."/>
            <person name="Postlethwait J.H."/>
            <person name="Berthelot C."/>
            <person name="Roest Crollius H."/>
            <person name="Guiguen Y."/>
        </authorList>
    </citation>
    <scope>NUCLEOTIDE SEQUENCE</scope>
    <source>
        <strain evidence="2">NC1722</strain>
    </source>
</reference>
<gene>
    <name evidence="2" type="ORF">AAFF_G00069790</name>
</gene>
<dbReference type="AlphaFoldDB" id="A0AAD7R293"/>
<dbReference type="Pfam" id="PF04679">
    <property type="entry name" value="DNA_ligase_A_C"/>
    <property type="match status" value="1"/>
</dbReference>
<evidence type="ECO:0000259" key="1">
    <source>
        <dbReference type="Pfam" id="PF04679"/>
    </source>
</evidence>
<dbReference type="GO" id="GO:0006281">
    <property type="term" value="P:DNA repair"/>
    <property type="evidence" value="ECO:0007669"/>
    <property type="project" value="InterPro"/>
</dbReference>
<organism evidence="2 3">
    <name type="scientific">Aldrovandia affinis</name>
    <dbReference type="NCBI Taxonomy" id="143900"/>
    <lineage>
        <taxon>Eukaryota</taxon>
        <taxon>Metazoa</taxon>
        <taxon>Chordata</taxon>
        <taxon>Craniata</taxon>
        <taxon>Vertebrata</taxon>
        <taxon>Euteleostomi</taxon>
        <taxon>Actinopterygii</taxon>
        <taxon>Neopterygii</taxon>
        <taxon>Teleostei</taxon>
        <taxon>Notacanthiformes</taxon>
        <taxon>Halosauridae</taxon>
        <taxon>Aldrovandia</taxon>
    </lineage>
</organism>
<accession>A0AAD7R293</accession>
<dbReference type="Gene3D" id="2.40.50.140">
    <property type="entry name" value="Nucleic acid-binding proteins"/>
    <property type="match status" value="1"/>
</dbReference>
<dbReference type="EMBL" id="JAINUG010001413">
    <property type="protein sequence ID" value="KAJ8355325.1"/>
    <property type="molecule type" value="Genomic_DNA"/>
</dbReference>
<dbReference type="InterPro" id="IPR012309">
    <property type="entry name" value="DNA_ligase_ATP-dep_C"/>
</dbReference>
<dbReference type="SUPFAM" id="SSF50249">
    <property type="entry name" value="Nucleic acid-binding proteins"/>
    <property type="match status" value="1"/>
</dbReference>
<name>A0AAD7R293_9TELE</name>
<dbReference type="Proteomes" id="UP001221898">
    <property type="component" value="Unassembled WGS sequence"/>
</dbReference>
<evidence type="ECO:0000313" key="3">
    <source>
        <dbReference type="Proteomes" id="UP001221898"/>
    </source>
</evidence>
<keyword evidence="3" id="KW-1185">Reference proteome</keyword>